<dbReference type="EMBL" id="SSTD01018615">
    <property type="protein sequence ID" value="TYJ97750.1"/>
    <property type="molecule type" value="Genomic_DNA"/>
</dbReference>
<sequence length="195" mass="21648">MWIPSRAPSSTTRAISARSPPSGSRYRSAAFRHSPSLTATRQVVDRVGRRQAPVASTVAHTRTRKPESRPPPATRTYGLKRCNLDLGTSLVGKRDFTARIRVSKSPVRRNRQFGIDINMIRVVRRNRSQPDCLSVSSGYTTEQIVLGVLLRSPKTSYVPSRSHIARVRERASSWAKAEVRAKASWRATGSDRGGP</sequence>
<reference evidence="4 5" key="1">
    <citation type="submission" date="2019-08" db="EMBL/GenBank/DDBJ databases">
        <title>Draft genome sequences of two oriental melons (Cucumis melo L. var makuwa).</title>
        <authorList>
            <person name="Kwon S.-Y."/>
        </authorList>
    </citation>
    <scope>NUCLEOTIDE SEQUENCE [LARGE SCALE GENOMIC DNA]</scope>
    <source>
        <strain evidence="5">cv. Chang Bougi</strain>
        <strain evidence="4">cv. SW 3</strain>
        <tissue evidence="2">Leaf</tissue>
    </source>
</reference>
<evidence type="ECO:0000313" key="5">
    <source>
        <dbReference type="Proteomes" id="UP000321947"/>
    </source>
</evidence>
<name>A0A5A7TSS0_CUCMM</name>
<gene>
    <name evidence="3" type="ORF">E5676_scaffold1251G00540</name>
    <name evidence="2" type="ORF">E6C27_scaffold543G00390</name>
</gene>
<organism evidence="2 4">
    <name type="scientific">Cucumis melo var. makuwa</name>
    <name type="common">Oriental melon</name>
    <dbReference type="NCBI Taxonomy" id="1194695"/>
    <lineage>
        <taxon>Eukaryota</taxon>
        <taxon>Viridiplantae</taxon>
        <taxon>Streptophyta</taxon>
        <taxon>Embryophyta</taxon>
        <taxon>Tracheophyta</taxon>
        <taxon>Spermatophyta</taxon>
        <taxon>Magnoliopsida</taxon>
        <taxon>eudicotyledons</taxon>
        <taxon>Gunneridae</taxon>
        <taxon>Pentapetalae</taxon>
        <taxon>rosids</taxon>
        <taxon>fabids</taxon>
        <taxon>Cucurbitales</taxon>
        <taxon>Cucurbitaceae</taxon>
        <taxon>Benincaseae</taxon>
        <taxon>Cucumis</taxon>
    </lineage>
</organism>
<evidence type="ECO:0000313" key="3">
    <source>
        <dbReference type="EMBL" id="TYJ97750.1"/>
    </source>
</evidence>
<evidence type="ECO:0008006" key="6">
    <source>
        <dbReference type="Google" id="ProtNLM"/>
    </source>
</evidence>
<evidence type="ECO:0000256" key="1">
    <source>
        <dbReference type="SAM" id="MobiDB-lite"/>
    </source>
</evidence>
<proteinExistence type="predicted"/>
<evidence type="ECO:0000313" key="4">
    <source>
        <dbReference type="Proteomes" id="UP000321393"/>
    </source>
</evidence>
<dbReference type="Proteomes" id="UP000321393">
    <property type="component" value="Unassembled WGS sequence"/>
</dbReference>
<feature type="region of interest" description="Disordered" evidence="1">
    <location>
        <begin position="1"/>
        <end position="77"/>
    </location>
</feature>
<protein>
    <recommendedName>
        <fullName evidence="6">Ty3-gypsy retrotransposon protein</fullName>
    </recommendedName>
</protein>
<dbReference type="EMBL" id="SSTE01014036">
    <property type="protein sequence ID" value="KAA0046462.1"/>
    <property type="molecule type" value="Genomic_DNA"/>
</dbReference>
<accession>A0A5A7TSS0</accession>
<dbReference type="AlphaFoldDB" id="A0A5A7TSS0"/>
<comment type="caution">
    <text evidence="2">The sequence shown here is derived from an EMBL/GenBank/DDBJ whole genome shotgun (WGS) entry which is preliminary data.</text>
</comment>
<dbReference type="Proteomes" id="UP000321947">
    <property type="component" value="Unassembled WGS sequence"/>
</dbReference>
<evidence type="ECO:0000313" key="2">
    <source>
        <dbReference type="EMBL" id="KAA0046462.1"/>
    </source>
</evidence>
<feature type="compositionally biased region" description="Polar residues" evidence="1">
    <location>
        <begin position="7"/>
        <end position="22"/>
    </location>
</feature>